<gene>
    <name evidence="2" type="ORF">SAMN05192584_105265</name>
</gene>
<sequence>MTAPHLPPRPIAAVLTDRLDDIAVADAAVRLAGIHRAPLLLVAVLPAHVDDRAAGRAGAAVLARVLPRLGRAGLGHIPTAHRLPPRRGTRLRTAAGVVALARRNRCDAVVAARTGPAGVDAAALREAAALHGGPPVHTAGPAPWAPLRGTAPHSSDPSRPSRPSTTEGTRSR</sequence>
<evidence type="ECO:0000313" key="2">
    <source>
        <dbReference type="EMBL" id="SFK37283.1"/>
    </source>
</evidence>
<feature type="compositionally biased region" description="Low complexity" evidence="1">
    <location>
        <begin position="152"/>
        <end position="172"/>
    </location>
</feature>
<evidence type="ECO:0000256" key="1">
    <source>
        <dbReference type="SAM" id="MobiDB-lite"/>
    </source>
</evidence>
<dbReference type="EMBL" id="FOSG01000005">
    <property type="protein sequence ID" value="SFK37283.1"/>
    <property type="molecule type" value="Genomic_DNA"/>
</dbReference>
<name>A0A1I3YZN9_9ACTN</name>
<keyword evidence="3" id="KW-1185">Reference proteome</keyword>
<evidence type="ECO:0000313" key="3">
    <source>
        <dbReference type="Proteomes" id="UP000198928"/>
    </source>
</evidence>
<feature type="region of interest" description="Disordered" evidence="1">
    <location>
        <begin position="132"/>
        <end position="172"/>
    </location>
</feature>
<protein>
    <recommendedName>
        <fullName evidence="4">Universal stress protein family protein</fullName>
    </recommendedName>
</protein>
<reference evidence="3" key="1">
    <citation type="submission" date="2016-10" db="EMBL/GenBank/DDBJ databases">
        <authorList>
            <person name="Varghese N."/>
            <person name="Submissions S."/>
        </authorList>
    </citation>
    <scope>NUCLEOTIDE SEQUENCE [LARGE SCALE GENOMIC DNA]</scope>
    <source>
        <strain evidence="3">PL19</strain>
    </source>
</reference>
<proteinExistence type="predicted"/>
<accession>A0A1I3YZN9</accession>
<evidence type="ECO:0008006" key="4">
    <source>
        <dbReference type="Google" id="ProtNLM"/>
    </source>
</evidence>
<organism evidence="2 3">
    <name type="scientific">Streptomyces pini</name>
    <dbReference type="NCBI Taxonomy" id="1520580"/>
    <lineage>
        <taxon>Bacteria</taxon>
        <taxon>Bacillati</taxon>
        <taxon>Actinomycetota</taxon>
        <taxon>Actinomycetes</taxon>
        <taxon>Kitasatosporales</taxon>
        <taxon>Streptomycetaceae</taxon>
        <taxon>Streptomyces</taxon>
    </lineage>
</organism>
<dbReference type="AlphaFoldDB" id="A0A1I3YZN9"/>
<dbReference type="Proteomes" id="UP000198928">
    <property type="component" value="Unassembled WGS sequence"/>
</dbReference>